<dbReference type="InterPro" id="IPR015942">
    <property type="entry name" value="Asp/Glu/hydantoin_racemase"/>
</dbReference>
<organism evidence="2 3">
    <name type="scientific">Eisenbergiella tayi</name>
    <dbReference type="NCBI Taxonomy" id="1432052"/>
    <lineage>
        <taxon>Bacteria</taxon>
        <taxon>Bacillati</taxon>
        <taxon>Bacillota</taxon>
        <taxon>Clostridia</taxon>
        <taxon>Lachnospirales</taxon>
        <taxon>Lachnospiraceae</taxon>
        <taxon>Eisenbergiella</taxon>
    </lineage>
</organism>
<dbReference type="InterPro" id="IPR053714">
    <property type="entry name" value="Iso_Racemase_Enz_sf"/>
</dbReference>
<evidence type="ECO:0000313" key="2">
    <source>
        <dbReference type="EMBL" id="ODM12967.1"/>
    </source>
</evidence>
<reference evidence="2 3" key="1">
    <citation type="submission" date="2016-07" db="EMBL/GenBank/DDBJ databases">
        <title>Characterization of isolates of Eisenbergiella tayi derived from blood cultures, using whole genome sequencing.</title>
        <authorList>
            <person name="Burdz T."/>
            <person name="Wiebe D."/>
            <person name="Huynh C."/>
            <person name="Bernard K."/>
        </authorList>
    </citation>
    <scope>NUCLEOTIDE SEQUENCE [LARGE SCALE GENOMIC DNA]</scope>
    <source>
        <strain evidence="2 3">NML 120489</strain>
    </source>
</reference>
<protein>
    <submittedName>
        <fullName evidence="2">Asp/Glu/Hydantoin racemase</fullName>
    </submittedName>
</protein>
<comment type="similarity">
    <text evidence="1">Belongs to the HyuE racemase family.</text>
</comment>
<gene>
    <name evidence="2" type="ORF">BEH84_00682</name>
</gene>
<dbReference type="Pfam" id="PF01177">
    <property type="entry name" value="Asp_Glu_race"/>
    <property type="match status" value="1"/>
</dbReference>
<dbReference type="EMBL" id="MCGI01000001">
    <property type="protein sequence ID" value="ODM12967.1"/>
    <property type="molecule type" value="Genomic_DNA"/>
</dbReference>
<dbReference type="Proteomes" id="UP000095003">
    <property type="component" value="Unassembled WGS sequence"/>
</dbReference>
<evidence type="ECO:0000256" key="1">
    <source>
        <dbReference type="ARBA" id="ARBA00038414"/>
    </source>
</evidence>
<accession>A0A1E3AW80</accession>
<dbReference type="AlphaFoldDB" id="A0A1E3AW80"/>
<evidence type="ECO:0000313" key="3">
    <source>
        <dbReference type="Proteomes" id="UP000095003"/>
    </source>
</evidence>
<dbReference type="GeneID" id="93299197"/>
<dbReference type="GO" id="GO:0047661">
    <property type="term" value="F:amino-acid racemase activity"/>
    <property type="evidence" value="ECO:0007669"/>
    <property type="project" value="InterPro"/>
</dbReference>
<dbReference type="RefSeq" id="WP_009254461.1">
    <property type="nucleotide sequence ID" value="NZ_BAABXS010000003.1"/>
</dbReference>
<comment type="caution">
    <text evidence="2">The sequence shown here is derived from an EMBL/GenBank/DDBJ whole genome shotgun (WGS) entry which is preliminary data.</text>
</comment>
<name>A0A1E3AW80_9FIRM</name>
<dbReference type="Gene3D" id="3.40.50.12500">
    <property type="match status" value="1"/>
</dbReference>
<sequence>MGKSIAFVETSGVSSDELKALCREIIPDVKVYQLIDDSLIQEVNANCGPTPFVRRRMMEYYRNAQELGVDLIINQCSSVGEAADAIMPFLDTPVLKIDQAMAERAVELGRKIAVIATVESTTGPSVRLIESVAAKMGKEIEVDLHLVEGAMMVLIEQGDAEKHNRMVLGEVQKAAKDNDVVVLAQGSMTVLLPLLKDIPVPVLSSPRLCVERVKELLEAQG</sequence>
<proteinExistence type="inferred from homology"/>